<evidence type="ECO:0000313" key="2">
    <source>
        <dbReference type="EMBL" id="AYE39289.1"/>
    </source>
</evidence>
<proteinExistence type="predicted"/>
<dbReference type="KEGG" id="lzh:D1B17_11890"/>
<gene>
    <name evidence="2" type="ORF">D1B17_11890</name>
</gene>
<organism evidence="2 3">
    <name type="scientific">Companilactobacillus zhachilii</name>
    <dbReference type="NCBI Taxonomy" id="2304606"/>
    <lineage>
        <taxon>Bacteria</taxon>
        <taxon>Bacillati</taxon>
        <taxon>Bacillota</taxon>
        <taxon>Bacilli</taxon>
        <taxon>Lactobacillales</taxon>
        <taxon>Lactobacillaceae</taxon>
        <taxon>Companilactobacillus</taxon>
    </lineage>
</organism>
<reference evidence="3" key="1">
    <citation type="submission" date="2018-08" db="EMBL/GenBank/DDBJ databases">
        <title>Genome of Lactobacillus sp. HBUAS52074.</title>
        <authorList>
            <person name="Guo Z."/>
            <person name="Zhang Z.D."/>
        </authorList>
    </citation>
    <scope>NUCLEOTIDE SEQUENCE [LARGE SCALE GENOMIC DNA]</scope>
    <source>
        <strain evidence="3">HBUAS52074</strain>
    </source>
</reference>
<dbReference type="RefSeq" id="WP_120143785.1">
    <property type="nucleotide sequence ID" value="NZ_CP031933.2"/>
</dbReference>
<evidence type="ECO:0000259" key="1">
    <source>
        <dbReference type="Pfam" id="PF03167"/>
    </source>
</evidence>
<dbReference type="Proteomes" id="UP000267208">
    <property type="component" value="Chromosome"/>
</dbReference>
<feature type="domain" description="Uracil-DNA glycosylase-like" evidence="1">
    <location>
        <begin position="62"/>
        <end position="188"/>
    </location>
</feature>
<dbReference type="InterPro" id="IPR005122">
    <property type="entry name" value="Uracil-DNA_glycosylase-like"/>
</dbReference>
<dbReference type="EMBL" id="CP031933">
    <property type="protein sequence ID" value="AYE39289.1"/>
    <property type="molecule type" value="Genomic_DNA"/>
</dbReference>
<accession>A0A386PWA4</accession>
<sequence length="198" mass="21809">MTNNTKSLPFNTVDSWAIWNTPSESLANKSDAEREKLFGAYYQPETFPADALTGDIAEQLQQVKYVLVGLNPGNAAVKQDPNTNFLNFHGAKKSMDYRLAAALYNTDMWGAFMTDLTPVIESDSRKVNPSQEDVANLEKHLDELNIPATATIVAVGNASNKALAEYAKRNVVTIPHYSGANGHWNAEKVHAKILEITK</sequence>
<evidence type="ECO:0000313" key="3">
    <source>
        <dbReference type="Proteomes" id="UP000267208"/>
    </source>
</evidence>
<protein>
    <recommendedName>
        <fullName evidence="1">Uracil-DNA glycosylase-like domain-containing protein</fullName>
    </recommendedName>
</protein>
<name>A0A386PWA4_9LACO</name>
<dbReference type="Pfam" id="PF03167">
    <property type="entry name" value="UDG"/>
    <property type="match status" value="1"/>
</dbReference>
<keyword evidence="3" id="KW-1185">Reference proteome</keyword>
<dbReference type="OrthoDB" id="2339468at2"/>
<dbReference type="AlphaFoldDB" id="A0A386PWA4"/>